<evidence type="ECO:0000313" key="2">
    <source>
        <dbReference type="Proteomes" id="UP000013840"/>
    </source>
</evidence>
<evidence type="ECO:0000313" key="1">
    <source>
        <dbReference type="EMBL" id="EOL46362.1"/>
    </source>
</evidence>
<dbReference type="AlphaFoldDB" id="R3WFX6"/>
<organism evidence="1 2">
    <name type="scientific">Enterococcus caccae ATCC BAA-1240</name>
    <dbReference type="NCBI Taxonomy" id="1158612"/>
    <lineage>
        <taxon>Bacteria</taxon>
        <taxon>Bacillati</taxon>
        <taxon>Bacillota</taxon>
        <taxon>Bacilli</taxon>
        <taxon>Lactobacillales</taxon>
        <taxon>Enterococcaceae</taxon>
        <taxon>Enterococcus</taxon>
    </lineage>
</organism>
<dbReference type="Proteomes" id="UP000013840">
    <property type="component" value="Unassembled WGS sequence"/>
</dbReference>
<dbReference type="STRING" id="317735.RU98_GL002548"/>
<protein>
    <submittedName>
        <fullName evidence="1">Uncharacterized protein</fullName>
    </submittedName>
</protein>
<dbReference type="PATRIC" id="fig|1158612.3.peg.1315"/>
<sequence length="163" mass="18225">MKKKVRAMLCGMLLIGGITFGGFYAYASGWITVGDNGEMIYDTLDQASIELYSEVSHVRSHDDGEWVSVLKPKDVVKSVKNRAGDQVDFSELEISYKGYDDTLRTFVDVSEKEALNANGTFNFDKYNVFHVTFNYTYDSMPYSGANKTLSTISKTIEIYEAGA</sequence>
<name>R3WFX6_9ENTE</name>
<gene>
    <name evidence="1" type="ORF">UC7_01329</name>
</gene>
<comment type="caution">
    <text evidence="1">The sequence shown here is derived from an EMBL/GenBank/DDBJ whole genome shotgun (WGS) entry which is preliminary data.</text>
</comment>
<proteinExistence type="predicted"/>
<dbReference type="OrthoDB" id="2185952at2"/>
<accession>R3WFX6</accession>
<dbReference type="EMBL" id="AJAU01000016">
    <property type="protein sequence ID" value="EOL46362.1"/>
    <property type="molecule type" value="Genomic_DNA"/>
</dbReference>
<dbReference type="RefSeq" id="WP_010771467.1">
    <property type="nucleotide sequence ID" value="NZ_KB946333.1"/>
</dbReference>
<keyword evidence="2" id="KW-1185">Reference proteome</keyword>
<reference evidence="1 2" key="1">
    <citation type="submission" date="2013-02" db="EMBL/GenBank/DDBJ databases">
        <title>The Genome Sequence of Enterococcus caccae BAA-1240.</title>
        <authorList>
            <consortium name="The Broad Institute Genome Sequencing Platform"/>
            <consortium name="The Broad Institute Genome Sequencing Center for Infectious Disease"/>
            <person name="Earl A.M."/>
            <person name="Gilmore M.S."/>
            <person name="Lebreton F."/>
            <person name="Walker B."/>
            <person name="Young S.K."/>
            <person name="Zeng Q."/>
            <person name="Gargeya S."/>
            <person name="Fitzgerald M."/>
            <person name="Haas B."/>
            <person name="Abouelleil A."/>
            <person name="Alvarado L."/>
            <person name="Arachchi H.M."/>
            <person name="Berlin A.M."/>
            <person name="Chapman S.B."/>
            <person name="Dewar J."/>
            <person name="Goldberg J."/>
            <person name="Griggs A."/>
            <person name="Gujja S."/>
            <person name="Hansen M."/>
            <person name="Howarth C."/>
            <person name="Imamovic A."/>
            <person name="Larimer J."/>
            <person name="McCowan C."/>
            <person name="Murphy C."/>
            <person name="Neiman D."/>
            <person name="Pearson M."/>
            <person name="Priest M."/>
            <person name="Roberts A."/>
            <person name="Saif S."/>
            <person name="Shea T."/>
            <person name="Sisk P."/>
            <person name="Sykes S."/>
            <person name="Wortman J."/>
            <person name="Nusbaum C."/>
            <person name="Birren B."/>
        </authorList>
    </citation>
    <scope>NUCLEOTIDE SEQUENCE [LARGE SCALE GENOMIC DNA]</scope>
    <source>
        <strain evidence="1 2">ATCC BAA-1240</strain>
    </source>
</reference>